<organism evidence="10 11">
    <name type="scientific">Mesorhizobium liriopis</name>
    <dbReference type="NCBI Taxonomy" id="2953882"/>
    <lineage>
        <taxon>Bacteria</taxon>
        <taxon>Pseudomonadati</taxon>
        <taxon>Pseudomonadota</taxon>
        <taxon>Alphaproteobacteria</taxon>
        <taxon>Hyphomicrobiales</taxon>
        <taxon>Phyllobacteriaceae</taxon>
        <taxon>Mesorhizobium</taxon>
    </lineage>
</organism>
<comment type="similarity">
    <text evidence="2">Belongs to the YkuD family.</text>
</comment>
<sequence>MIRFTCRLAVSAAILASAMGGASANALDAAQRESFMRGGSSTVRVAPRGYYYGNDVVQPRRRAPTAPAAAPATVRSAAPAPKISSPTYYDYRADRLVPVNFTTLASQATLEQGDGGQGAVHSIDFSGLADFQLMAEKPVADALVGYYGTTSSPLWIDDDGQPTERAREAMRVMAQADQYGLDPAEYAVAEPLGASKVGAVRFEMALSAKVLRYLRDASGGRIDPNKLSGYHDFAAKPFDGKAELARMGRAKKIEAALLAAHPQMPQYKVLSAELAKLRNEQKSTPHVDPAFSLKPGESSPELPAFMRLVAERLPADDLENRALALDFGNGETYGRELIPAIKAVQEAHGLRGDGVIGPRTVQALAGTPVADREEKLKIAMEQLRWLPRTLGETYVFINQPAYTVSYVEDGAEKLSMRTVIGSVKNQTTFFVDEIERVEYNPYWGVPQSIIVNEMLPRLRSDPGYLDRAGYEVTDASGQRVPSSSVNWGSYGSKIPYSVRQTPSEENALGELKIMFPNKHAIYMHDTPSKSLFSRDMRAASHGCVRLSQPREMAAAVLGTDVEHIKAKLAKGHSSEKVTRKIPIYIAYFTAWPAADGTVKYFGDVYERDKHLGEAIADTETARAASS</sequence>
<keyword evidence="6 7" id="KW-0961">Cell wall biogenesis/degradation</keyword>
<feature type="signal peptide" evidence="8">
    <location>
        <begin position="1"/>
        <end position="24"/>
    </location>
</feature>
<proteinExistence type="inferred from homology"/>
<keyword evidence="11" id="KW-1185">Reference proteome</keyword>
<name>A0ABT1C1I3_9HYPH</name>
<dbReference type="Proteomes" id="UP001205906">
    <property type="component" value="Unassembled WGS sequence"/>
</dbReference>
<dbReference type="Gene3D" id="2.40.440.10">
    <property type="entry name" value="L,D-transpeptidase catalytic domain-like"/>
    <property type="match status" value="1"/>
</dbReference>
<reference evidence="10 11" key="1">
    <citation type="submission" date="2022-06" db="EMBL/GenBank/DDBJ databases">
        <title>Mesorhizobium sp. strain RP14 Genome sequencing and assembly.</title>
        <authorList>
            <person name="Kim I."/>
        </authorList>
    </citation>
    <scope>NUCLEOTIDE SEQUENCE [LARGE SCALE GENOMIC DNA]</scope>
    <source>
        <strain evidence="11">RP14(2022)</strain>
    </source>
</reference>
<dbReference type="PANTHER" id="PTHR41533:SF2">
    <property type="entry name" value="BLR7131 PROTEIN"/>
    <property type="match status" value="1"/>
</dbReference>
<dbReference type="Gene3D" id="1.10.101.10">
    <property type="entry name" value="PGBD-like superfamily/PGBD"/>
    <property type="match status" value="1"/>
</dbReference>
<keyword evidence="5 7" id="KW-0573">Peptidoglycan synthesis</keyword>
<dbReference type="Pfam" id="PF03734">
    <property type="entry name" value="YkuD"/>
    <property type="match status" value="1"/>
</dbReference>
<gene>
    <name evidence="10" type="ORF">NGM99_02640</name>
</gene>
<comment type="pathway">
    <text evidence="1 7">Cell wall biogenesis; peptidoglycan biosynthesis.</text>
</comment>
<evidence type="ECO:0000256" key="8">
    <source>
        <dbReference type="SAM" id="SignalP"/>
    </source>
</evidence>
<evidence type="ECO:0000313" key="10">
    <source>
        <dbReference type="EMBL" id="MCO6048687.1"/>
    </source>
</evidence>
<dbReference type="SUPFAM" id="SSF141523">
    <property type="entry name" value="L,D-transpeptidase catalytic domain-like"/>
    <property type="match status" value="1"/>
</dbReference>
<comment type="caution">
    <text evidence="10">The sequence shown here is derived from an EMBL/GenBank/DDBJ whole genome shotgun (WGS) entry which is preliminary data.</text>
</comment>
<dbReference type="InterPro" id="IPR045380">
    <property type="entry name" value="LD_TPept_scaffold_dom"/>
</dbReference>
<evidence type="ECO:0000313" key="11">
    <source>
        <dbReference type="Proteomes" id="UP001205906"/>
    </source>
</evidence>
<dbReference type="InterPro" id="IPR023346">
    <property type="entry name" value="Lysozyme-like_dom_sf"/>
</dbReference>
<evidence type="ECO:0000256" key="3">
    <source>
        <dbReference type="ARBA" id="ARBA00022679"/>
    </source>
</evidence>
<dbReference type="InterPro" id="IPR005490">
    <property type="entry name" value="LD_TPept_cat_dom"/>
</dbReference>
<evidence type="ECO:0000256" key="7">
    <source>
        <dbReference type="PROSITE-ProRule" id="PRU01373"/>
    </source>
</evidence>
<keyword evidence="3" id="KW-0808">Transferase</keyword>
<dbReference type="CDD" id="cd16913">
    <property type="entry name" value="YkuD_like"/>
    <property type="match status" value="1"/>
</dbReference>
<accession>A0ABT1C1I3</accession>
<keyword evidence="8" id="KW-0732">Signal</keyword>
<evidence type="ECO:0000256" key="6">
    <source>
        <dbReference type="ARBA" id="ARBA00023316"/>
    </source>
</evidence>
<dbReference type="PROSITE" id="PS52029">
    <property type="entry name" value="LD_TPASE"/>
    <property type="match status" value="1"/>
</dbReference>
<keyword evidence="4 7" id="KW-0133">Cell shape</keyword>
<dbReference type="InterPro" id="IPR038063">
    <property type="entry name" value="Transpep_catalytic_dom"/>
</dbReference>
<dbReference type="Pfam" id="PF20142">
    <property type="entry name" value="Scaffold"/>
    <property type="match status" value="1"/>
</dbReference>
<dbReference type="RefSeq" id="WP_252815655.1">
    <property type="nucleotide sequence ID" value="NZ_JAMXQS010000001.1"/>
</dbReference>
<dbReference type="PANTHER" id="PTHR41533">
    <property type="entry name" value="L,D-TRANSPEPTIDASE HI_1667-RELATED"/>
    <property type="match status" value="1"/>
</dbReference>
<evidence type="ECO:0000256" key="5">
    <source>
        <dbReference type="ARBA" id="ARBA00022984"/>
    </source>
</evidence>
<evidence type="ECO:0000256" key="4">
    <source>
        <dbReference type="ARBA" id="ARBA00022960"/>
    </source>
</evidence>
<evidence type="ECO:0000256" key="2">
    <source>
        <dbReference type="ARBA" id="ARBA00005992"/>
    </source>
</evidence>
<dbReference type="EMBL" id="JAMXQS010000001">
    <property type="protein sequence ID" value="MCO6048687.1"/>
    <property type="molecule type" value="Genomic_DNA"/>
</dbReference>
<evidence type="ECO:0000256" key="1">
    <source>
        <dbReference type="ARBA" id="ARBA00004752"/>
    </source>
</evidence>
<dbReference type="SUPFAM" id="SSF53955">
    <property type="entry name" value="Lysozyme-like"/>
    <property type="match status" value="1"/>
</dbReference>
<dbReference type="InterPro" id="IPR036366">
    <property type="entry name" value="PGBDSf"/>
</dbReference>
<feature type="chain" id="PRO_5047450485" evidence="8">
    <location>
        <begin position="25"/>
        <end position="626"/>
    </location>
</feature>
<feature type="active site" description="Proton donor/acceptor" evidence="7">
    <location>
        <position position="524"/>
    </location>
</feature>
<evidence type="ECO:0000259" key="9">
    <source>
        <dbReference type="PROSITE" id="PS52029"/>
    </source>
</evidence>
<feature type="domain" description="L,D-TPase catalytic" evidence="9">
    <location>
        <begin position="393"/>
        <end position="564"/>
    </location>
</feature>
<protein>
    <submittedName>
        <fullName evidence="10">L,D-transpeptidase family protein</fullName>
    </submittedName>
</protein>
<dbReference type="InterPro" id="IPR052905">
    <property type="entry name" value="LD-transpeptidase_YkuD-like"/>
</dbReference>
<feature type="active site" description="Nucleophile" evidence="7">
    <location>
        <position position="543"/>
    </location>
</feature>